<dbReference type="Pfam" id="PF07963">
    <property type="entry name" value="N_methyl"/>
    <property type="match status" value="1"/>
</dbReference>
<dbReference type="GO" id="GO:0015628">
    <property type="term" value="P:protein secretion by the type II secretion system"/>
    <property type="evidence" value="ECO:0007669"/>
    <property type="project" value="InterPro"/>
</dbReference>
<keyword evidence="6 11" id="KW-0812">Transmembrane</keyword>
<dbReference type="AlphaFoldDB" id="A0A4R3YER0"/>
<keyword evidence="3" id="KW-1003">Cell membrane</keyword>
<evidence type="ECO:0000259" key="12">
    <source>
        <dbReference type="Pfam" id="PF12019"/>
    </source>
</evidence>
<evidence type="ECO:0000256" key="2">
    <source>
        <dbReference type="ARBA" id="ARBA00021549"/>
    </source>
</evidence>
<evidence type="ECO:0000313" key="13">
    <source>
        <dbReference type="EMBL" id="TCV88953.1"/>
    </source>
</evidence>
<dbReference type="InterPro" id="IPR045584">
    <property type="entry name" value="Pilin-like"/>
</dbReference>
<dbReference type="Proteomes" id="UP000295367">
    <property type="component" value="Unassembled WGS sequence"/>
</dbReference>
<evidence type="ECO:0000256" key="7">
    <source>
        <dbReference type="ARBA" id="ARBA00022989"/>
    </source>
</evidence>
<dbReference type="GO" id="GO:0015627">
    <property type="term" value="C:type II protein secretion system complex"/>
    <property type="evidence" value="ECO:0007669"/>
    <property type="project" value="InterPro"/>
</dbReference>
<evidence type="ECO:0000256" key="4">
    <source>
        <dbReference type="ARBA" id="ARBA00022481"/>
    </source>
</evidence>
<proteinExistence type="inferred from homology"/>
<keyword evidence="5" id="KW-0997">Cell inner membrane</keyword>
<evidence type="ECO:0000256" key="10">
    <source>
        <dbReference type="ARBA" id="ARBA00030775"/>
    </source>
</evidence>
<dbReference type="SUPFAM" id="SSF54523">
    <property type="entry name" value="Pili subunits"/>
    <property type="match status" value="1"/>
</dbReference>
<dbReference type="InterPro" id="IPR022346">
    <property type="entry name" value="T2SS_GspH"/>
</dbReference>
<name>A0A4R3YER0_9PROT</name>
<dbReference type="Gene3D" id="3.30.700.10">
    <property type="entry name" value="Glycoprotein, Type 4 Pilin"/>
    <property type="match status" value="1"/>
</dbReference>
<feature type="transmembrane region" description="Helical" evidence="11">
    <location>
        <begin position="12"/>
        <end position="35"/>
    </location>
</feature>
<keyword evidence="8 11" id="KW-0472">Membrane</keyword>
<reference evidence="13 14" key="1">
    <citation type="submission" date="2019-03" db="EMBL/GenBank/DDBJ databases">
        <title>Genomic Encyclopedia of Type Strains, Phase IV (KMG-IV): sequencing the most valuable type-strain genomes for metagenomic binning, comparative biology and taxonomic classification.</title>
        <authorList>
            <person name="Goeker M."/>
        </authorList>
    </citation>
    <scope>NUCLEOTIDE SEQUENCE [LARGE SCALE GENOMIC DNA]</scope>
    <source>
        <strain evidence="13 14">DSM 100309</strain>
    </source>
</reference>
<evidence type="ECO:0000256" key="8">
    <source>
        <dbReference type="ARBA" id="ARBA00023136"/>
    </source>
</evidence>
<comment type="subcellular location">
    <subcellularLocation>
        <location evidence="1">Cell inner membrane</location>
        <topology evidence="1">Single-pass membrane protein</topology>
    </subcellularLocation>
</comment>
<comment type="similarity">
    <text evidence="9">Belongs to the GSP H family.</text>
</comment>
<accession>A0A4R3YER0</accession>
<dbReference type="NCBIfam" id="TIGR02532">
    <property type="entry name" value="IV_pilin_GFxxxE"/>
    <property type="match status" value="1"/>
</dbReference>
<dbReference type="Pfam" id="PF12019">
    <property type="entry name" value="GspH"/>
    <property type="match status" value="1"/>
</dbReference>
<evidence type="ECO:0000256" key="11">
    <source>
        <dbReference type="SAM" id="Phobius"/>
    </source>
</evidence>
<evidence type="ECO:0000256" key="6">
    <source>
        <dbReference type="ARBA" id="ARBA00022692"/>
    </source>
</evidence>
<evidence type="ECO:0000256" key="3">
    <source>
        <dbReference type="ARBA" id="ARBA00022475"/>
    </source>
</evidence>
<sequence>MLSDSRTIQKGMTLIELMIAIAVFALLIGIALPSYQSWIQNTKVRNVAESLQNGLQLSRAEAVRRNASVTFTLGPGSGWTVGCATATANCPAILQSRSSTEGSTTAVVVTPLPSTATSITFNSFGAIASAGLTQMDVSTPQGNRPLRILIVGGGGTVKMCDPSTSLPSSDPRKCP</sequence>
<gene>
    <name evidence="13" type="ORF">EDC63_10324</name>
</gene>
<dbReference type="RefSeq" id="WP_165922918.1">
    <property type="nucleotide sequence ID" value="NZ_BHVT01000020.1"/>
</dbReference>
<keyword evidence="4" id="KW-0488">Methylation</keyword>
<comment type="caution">
    <text evidence="13">The sequence shown here is derived from an EMBL/GenBank/DDBJ whole genome shotgun (WGS) entry which is preliminary data.</text>
</comment>
<keyword evidence="14" id="KW-1185">Reference proteome</keyword>
<evidence type="ECO:0000313" key="14">
    <source>
        <dbReference type="Proteomes" id="UP000295367"/>
    </source>
</evidence>
<dbReference type="EMBL" id="SMCO01000003">
    <property type="protein sequence ID" value="TCV88953.1"/>
    <property type="molecule type" value="Genomic_DNA"/>
</dbReference>
<evidence type="ECO:0000256" key="1">
    <source>
        <dbReference type="ARBA" id="ARBA00004377"/>
    </source>
</evidence>
<protein>
    <recommendedName>
        <fullName evidence="2">Type II secretion system protein H</fullName>
    </recommendedName>
    <alternativeName>
        <fullName evidence="10">General secretion pathway protein H</fullName>
    </alternativeName>
</protein>
<feature type="domain" description="General secretion pathway GspH" evidence="12">
    <location>
        <begin position="48"/>
        <end position="154"/>
    </location>
</feature>
<keyword evidence="7 11" id="KW-1133">Transmembrane helix</keyword>
<dbReference type="PROSITE" id="PS00409">
    <property type="entry name" value="PROKAR_NTER_METHYL"/>
    <property type="match status" value="1"/>
</dbReference>
<dbReference type="GO" id="GO:0005886">
    <property type="term" value="C:plasma membrane"/>
    <property type="evidence" value="ECO:0007669"/>
    <property type="project" value="UniProtKB-SubCell"/>
</dbReference>
<dbReference type="InterPro" id="IPR012902">
    <property type="entry name" value="N_methyl_site"/>
</dbReference>
<organism evidence="13 14">
    <name type="scientific">Sulfurirhabdus autotrophica</name>
    <dbReference type="NCBI Taxonomy" id="1706046"/>
    <lineage>
        <taxon>Bacteria</taxon>
        <taxon>Pseudomonadati</taxon>
        <taxon>Pseudomonadota</taxon>
        <taxon>Betaproteobacteria</taxon>
        <taxon>Nitrosomonadales</taxon>
        <taxon>Sulfuricellaceae</taxon>
        <taxon>Sulfurirhabdus</taxon>
    </lineage>
</organism>
<evidence type="ECO:0000256" key="9">
    <source>
        <dbReference type="ARBA" id="ARBA00025772"/>
    </source>
</evidence>
<evidence type="ECO:0000256" key="5">
    <source>
        <dbReference type="ARBA" id="ARBA00022519"/>
    </source>
</evidence>